<dbReference type="Gene3D" id="3.60.21.10">
    <property type="match status" value="1"/>
</dbReference>
<feature type="transmembrane region" description="Helical" evidence="1">
    <location>
        <begin position="7"/>
        <end position="26"/>
    </location>
</feature>
<accession>A0ABW3U4D4</accession>
<dbReference type="Proteomes" id="UP001597231">
    <property type="component" value="Unassembled WGS sequence"/>
</dbReference>
<feature type="domain" description="Calcineurin-like phosphoesterase" evidence="2">
    <location>
        <begin position="47"/>
        <end position="203"/>
    </location>
</feature>
<dbReference type="PANTHER" id="PTHR31302">
    <property type="entry name" value="TRANSMEMBRANE PROTEIN WITH METALLOPHOSPHOESTERASE DOMAIN-RELATED"/>
    <property type="match status" value="1"/>
</dbReference>
<dbReference type="RefSeq" id="WP_381481972.1">
    <property type="nucleotide sequence ID" value="NZ_JBHTLT010000123.1"/>
</dbReference>
<dbReference type="SUPFAM" id="SSF56300">
    <property type="entry name" value="Metallo-dependent phosphatases"/>
    <property type="match status" value="1"/>
</dbReference>
<dbReference type="InterPro" id="IPR051158">
    <property type="entry name" value="Metallophosphoesterase_sf"/>
</dbReference>
<organism evidence="3 4">
    <name type="scientific">Sporosarcina contaminans</name>
    <dbReference type="NCBI Taxonomy" id="633403"/>
    <lineage>
        <taxon>Bacteria</taxon>
        <taxon>Bacillati</taxon>
        <taxon>Bacillota</taxon>
        <taxon>Bacilli</taxon>
        <taxon>Bacillales</taxon>
        <taxon>Caryophanaceae</taxon>
        <taxon>Sporosarcina</taxon>
    </lineage>
</organism>
<dbReference type="Pfam" id="PF00149">
    <property type="entry name" value="Metallophos"/>
    <property type="match status" value="1"/>
</dbReference>
<dbReference type="EMBL" id="JBHTLT010000123">
    <property type="protein sequence ID" value="MFD1206457.1"/>
    <property type="molecule type" value="Genomic_DNA"/>
</dbReference>
<proteinExistence type="predicted"/>
<reference evidence="4" key="1">
    <citation type="journal article" date="2019" name="Int. J. Syst. Evol. Microbiol.">
        <title>The Global Catalogue of Microorganisms (GCM) 10K type strain sequencing project: providing services to taxonomists for standard genome sequencing and annotation.</title>
        <authorList>
            <consortium name="The Broad Institute Genomics Platform"/>
            <consortium name="The Broad Institute Genome Sequencing Center for Infectious Disease"/>
            <person name="Wu L."/>
            <person name="Ma J."/>
        </authorList>
    </citation>
    <scope>NUCLEOTIDE SEQUENCE [LARGE SCALE GENOMIC DNA]</scope>
    <source>
        <strain evidence="4">CCUG 53915</strain>
    </source>
</reference>
<name>A0ABW3U4D4_9BACL</name>
<protein>
    <submittedName>
        <fullName evidence="3">Metallophosphoesterase</fullName>
    </submittedName>
</protein>
<keyword evidence="4" id="KW-1185">Reference proteome</keyword>
<keyword evidence="1" id="KW-0812">Transmembrane</keyword>
<keyword evidence="1" id="KW-0472">Membrane</keyword>
<evidence type="ECO:0000256" key="1">
    <source>
        <dbReference type="SAM" id="Phobius"/>
    </source>
</evidence>
<dbReference type="InterPro" id="IPR004843">
    <property type="entry name" value="Calcineurin-like_PHP"/>
</dbReference>
<dbReference type="InterPro" id="IPR029052">
    <property type="entry name" value="Metallo-depent_PP-like"/>
</dbReference>
<evidence type="ECO:0000259" key="2">
    <source>
        <dbReference type="Pfam" id="PF00149"/>
    </source>
</evidence>
<sequence>MKKIFNLVKWLTGANLAFLLYMFLFAKGRNVRLHQLNMTQKENRTLTIFFISDIHRRKINKTLLRRVRRHGEIDLVVIGGDLAEKGVPLNRIQKNVSKLSSLGPACFIWGNNDREVGETHLREILSSSNVKILDNEGVAIDGHSDWCICGTDDPSSKNVDVEASIQLSKQFPYTIVATHTPSLVRKVEEYVKPQLMLSGHTHGGQIRFGKFGLHEVGRFCDLGGRANLISNGYGTSLLPLRFGAAPECHVIKIHY</sequence>
<gene>
    <name evidence="3" type="ORF">ACFQ38_15275</name>
</gene>
<dbReference type="PANTHER" id="PTHR31302:SF32">
    <property type="entry name" value="PHOSPHOESTERASE"/>
    <property type="match status" value="1"/>
</dbReference>
<evidence type="ECO:0000313" key="3">
    <source>
        <dbReference type="EMBL" id="MFD1206457.1"/>
    </source>
</evidence>
<evidence type="ECO:0000313" key="4">
    <source>
        <dbReference type="Proteomes" id="UP001597231"/>
    </source>
</evidence>
<keyword evidence="1" id="KW-1133">Transmembrane helix</keyword>
<comment type="caution">
    <text evidence="3">The sequence shown here is derived from an EMBL/GenBank/DDBJ whole genome shotgun (WGS) entry which is preliminary data.</text>
</comment>